<comment type="caution">
    <text evidence="1">The sequence shown here is derived from an EMBL/GenBank/DDBJ whole genome shotgun (WGS) entry which is preliminary data.</text>
</comment>
<proteinExistence type="predicted"/>
<dbReference type="Pfam" id="PF16677">
    <property type="entry name" value="GP3_package"/>
    <property type="match status" value="1"/>
</dbReference>
<protein>
    <submittedName>
        <fullName evidence="1">Uncharacterized protein</fullName>
    </submittedName>
</protein>
<dbReference type="AlphaFoldDB" id="X1LBC8"/>
<sequence length="137" mass="15259">MPNPGRPTKYKPEYSTEDFLDGYIKACLRKKMLVSLCGLACYVNVCEDTLQEWGKVHPKFSVSMAKINQISKNMLLNKGLISEYSPNMARFVLSANHGMAERTETKHDITEATATLLGLIDGSSKGKLPTDKELESE</sequence>
<name>X1LBC8_9ZZZZ</name>
<dbReference type="EMBL" id="BARV01009672">
    <property type="protein sequence ID" value="GAI03151.1"/>
    <property type="molecule type" value="Genomic_DNA"/>
</dbReference>
<reference evidence="1" key="1">
    <citation type="journal article" date="2014" name="Front. Microbiol.">
        <title>High frequency of phylogenetically diverse reductive dehalogenase-homologous genes in deep subseafloor sedimentary metagenomes.</title>
        <authorList>
            <person name="Kawai M."/>
            <person name="Futagami T."/>
            <person name="Toyoda A."/>
            <person name="Takaki Y."/>
            <person name="Nishi S."/>
            <person name="Hori S."/>
            <person name="Arai W."/>
            <person name="Tsubouchi T."/>
            <person name="Morono Y."/>
            <person name="Uchiyama I."/>
            <person name="Ito T."/>
            <person name="Fujiyama A."/>
            <person name="Inagaki F."/>
            <person name="Takami H."/>
        </authorList>
    </citation>
    <scope>NUCLEOTIDE SEQUENCE</scope>
    <source>
        <strain evidence="1">Expedition CK06-06</strain>
    </source>
</reference>
<dbReference type="Gene3D" id="1.10.132.80">
    <property type="match status" value="1"/>
</dbReference>
<accession>X1LBC8</accession>
<evidence type="ECO:0000313" key="1">
    <source>
        <dbReference type="EMBL" id="GAI03151.1"/>
    </source>
</evidence>
<organism evidence="1">
    <name type="scientific">marine sediment metagenome</name>
    <dbReference type="NCBI Taxonomy" id="412755"/>
    <lineage>
        <taxon>unclassified sequences</taxon>
        <taxon>metagenomes</taxon>
        <taxon>ecological metagenomes</taxon>
    </lineage>
</organism>
<dbReference type="InterPro" id="IPR032066">
    <property type="entry name" value="GP3_package"/>
</dbReference>
<gene>
    <name evidence="1" type="ORF">S06H3_18996</name>
</gene>